<evidence type="ECO:0000256" key="3">
    <source>
        <dbReference type="ARBA" id="ARBA00022679"/>
    </source>
</evidence>
<feature type="transmembrane region" description="Helical" evidence="8">
    <location>
        <begin position="73"/>
        <end position="96"/>
    </location>
</feature>
<dbReference type="EMBL" id="LEKV01005196">
    <property type="protein sequence ID" value="KVH89580.1"/>
    <property type="molecule type" value="Genomic_DNA"/>
</dbReference>
<dbReference type="GO" id="GO:0010143">
    <property type="term" value="P:cutin biosynthetic process"/>
    <property type="evidence" value="ECO:0007669"/>
    <property type="project" value="TreeGrafter"/>
</dbReference>
<dbReference type="InterPro" id="IPR056462">
    <property type="entry name" value="HAD_RAM2/GPAT1-8"/>
</dbReference>
<evidence type="ECO:0000256" key="1">
    <source>
        <dbReference type="ARBA" id="ARBA00004141"/>
    </source>
</evidence>
<dbReference type="AlphaFoldDB" id="A0A103XF24"/>
<dbReference type="Gramene" id="KVH89580">
    <property type="protein sequence ID" value="KVH89580"/>
    <property type="gene ID" value="Ccrd_008412"/>
</dbReference>
<gene>
    <name evidence="11" type="ORF">Ccrd_008412</name>
</gene>
<keyword evidence="12" id="KW-1185">Reference proteome</keyword>
<feature type="signal peptide" evidence="9">
    <location>
        <begin position="1"/>
        <end position="21"/>
    </location>
</feature>
<dbReference type="Pfam" id="PF23270">
    <property type="entry name" value="HAD_RAM2_N"/>
    <property type="match status" value="1"/>
</dbReference>
<evidence type="ECO:0000256" key="2">
    <source>
        <dbReference type="ARBA" id="ARBA00007937"/>
    </source>
</evidence>
<evidence type="ECO:0000256" key="6">
    <source>
        <dbReference type="ARBA" id="ARBA00023136"/>
    </source>
</evidence>
<evidence type="ECO:0000256" key="4">
    <source>
        <dbReference type="ARBA" id="ARBA00022692"/>
    </source>
</evidence>
<evidence type="ECO:0000313" key="12">
    <source>
        <dbReference type="Proteomes" id="UP000243975"/>
    </source>
</evidence>
<keyword evidence="7 11" id="KW-0012">Acyltransferase</keyword>
<protein>
    <submittedName>
        <fullName evidence="11">Phospholipid/glycerol acyltransferase</fullName>
    </submittedName>
</protein>
<evidence type="ECO:0000256" key="8">
    <source>
        <dbReference type="SAM" id="Phobius"/>
    </source>
</evidence>
<dbReference type="InterPro" id="IPR002123">
    <property type="entry name" value="Plipid/glycerol_acylTrfase"/>
</dbReference>
<comment type="subcellular location">
    <subcellularLocation>
        <location evidence="1">Membrane</location>
        <topology evidence="1">Multi-pass membrane protein</topology>
    </subcellularLocation>
</comment>
<evidence type="ECO:0000313" key="11">
    <source>
        <dbReference type="EMBL" id="KVH89580.1"/>
    </source>
</evidence>
<reference evidence="11 12" key="1">
    <citation type="journal article" date="2016" name="Sci. Rep.">
        <title>The genome sequence of the outbreeding globe artichoke constructed de novo incorporating a phase-aware low-pass sequencing strategy of F1 progeny.</title>
        <authorList>
            <person name="Scaglione D."/>
            <person name="Reyes-Chin-Wo S."/>
            <person name="Acquadro A."/>
            <person name="Froenicke L."/>
            <person name="Portis E."/>
            <person name="Beitel C."/>
            <person name="Tirone M."/>
            <person name="Mauro R."/>
            <person name="Lo Monaco A."/>
            <person name="Mauromicale G."/>
            <person name="Faccioli P."/>
            <person name="Cattivelli L."/>
            <person name="Rieseberg L."/>
            <person name="Michelmore R."/>
            <person name="Lanteri S."/>
        </authorList>
    </citation>
    <scope>NUCLEOTIDE SEQUENCE [LARGE SCALE GENOMIC DNA]</scope>
    <source>
        <strain evidence="11">2C</strain>
    </source>
</reference>
<keyword evidence="6 8" id="KW-0472">Membrane</keyword>
<dbReference type="PANTHER" id="PTHR15486">
    <property type="entry name" value="ANCIENT UBIQUITOUS PROTEIN"/>
    <property type="match status" value="1"/>
</dbReference>
<name>A0A103XF24_CYNCS</name>
<dbReference type="STRING" id="59895.A0A103XF24"/>
<dbReference type="GO" id="GO:0090447">
    <property type="term" value="F:glycerol-3-phosphate 2-O-acyltransferase activity"/>
    <property type="evidence" value="ECO:0007669"/>
    <property type="project" value="TreeGrafter"/>
</dbReference>
<dbReference type="SUPFAM" id="SSF69593">
    <property type="entry name" value="Glycerol-3-phosphate (1)-acyltransferase"/>
    <property type="match status" value="1"/>
</dbReference>
<evidence type="ECO:0000256" key="9">
    <source>
        <dbReference type="SAM" id="SignalP"/>
    </source>
</evidence>
<keyword evidence="9" id="KW-0732">Signal</keyword>
<dbReference type="SMART" id="SM00563">
    <property type="entry name" value="PlsC"/>
    <property type="match status" value="1"/>
</dbReference>
<feature type="domain" description="Phospholipid/glycerol acyltransferase" evidence="10">
    <location>
        <begin position="301"/>
        <end position="402"/>
    </location>
</feature>
<feature type="transmembrane region" description="Helical" evidence="8">
    <location>
        <begin position="243"/>
        <end position="267"/>
    </location>
</feature>
<keyword evidence="3" id="KW-0808">Transferase</keyword>
<evidence type="ECO:0000259" key="10">
    <source>
        <dbReference type="SMART" id="SM00563"/>
    </source>
</evidence>
<proteinExistence type="inferred from homology"/>
<dbReference type="GO" id="GO:0016020">
    <property type="term" value="C:membrane"/>
    <property type="evidence" value="ECO:0007669"/>
    <property type="project" value="UniProtKB-SubCell"/>
</dbReference>
<dbReference type="GO" id="GO:0016791">
    <property type="term" value="F:phosphatase activity"/>
    <property type="evidence" value="ECO:0007669"/>
    <property type="project" value="TreeGrafter"/>
</dbReference>
<dbReference type="PANTHER" id="PTHR15486:SF62">
    <property type="entry name" value="GLYCEROL-3-PHOSPHATE ACYLTRANSFERASE 2-RELATED"/>
    <property type="match status" value="1"/>
</dbReference>
<comment type="similarity">
    <text evidence="2">Belongs to the GPAT/DAPAT family.</text>
</comment>
<evidence type="ECO:0000256" key="5">
    <source>
        <dbReference type="ARBA" id="ARBA00022989"/>
    </source>
</evidence>
<organism evidence="11 12">
    <name type="scientific">Cynara cardunculus var. scolymus</name>
    <name type="common">Globe artichoke</name>
    <name type="synonym">Cynara scolymus</name>
    <dbReference type="NCBI Taxonomy" id="59895"/>
    <lineage>
        <taxon>Eukaryota</taxon>
        <taxon>Viridiplantae</taxon>
        <taxon>Streptophyta</taxon>
        <taxon>Embryophyta</taxon>
        <taxon>Tracheophyta</taxon>
        <taxon>Spermatophyta</taxon>
        <taxon>Magnoliopsida</taxon>
        <taxon>eudicotyledons</taxon>
        <taxon>Gunneridae</taxon>
        <taxon>Pentapetalae</taxon>
        <taxon>asterids</taxon>
        <taxon>campanulids</taxon>
        <taxon>Asterales</taxon>
        <taxon>Asteraceae</taxon>
        <taxon>Carduoideae</taxon>
        <taxon>Cardueae</taxon>
        <taxon>Carduinae</taxon>
        <taxon>Cynara</taxon>
    </lineage>
</organism>
<accession>A0A103XF24</accession>
<evidence type="ECO:0000256" key="7">
    <source>
        <dbReference type="ARBA" id="ARBA00023315"/>
    </source>
</evidence>
<keyword evidence="5 8" id="KW-1133">Transmembrane helix</keyword>
<feature type="chain" id="PRO_5007118748" evidence="9">
    <location>
        <begin position="22"/>
        <end position="486"/>
    </location>
</feature>
<dbReference type="OMA" id="MRYESMA"/>
<sequence length="486" mass="55425">MDRKMLQHLFFLYKFVLKLLGYPQGQHCKNRSLKYMRYESMADKHRSEELLKTTTLVFEVEGGLLRSTSLFPYFMLVAFEGGGVLRGLVLFLLYPLVCLVSREMGLKIMVFICFFGVKKGSFVIGRTVLPKFFMEDLGFEGFEVVMRFGRKVGLSELPRVMVEGFLKDYLGVDCVFGRDLKVVCGYFVGLMEEEVPPRSRSRSRFSFLMNDVFGERKDKYPKPLIFHDGRIAFMPTFPRTLAMIMWVPFGFGLSLLRIIVAISFPYIMSIPVLSFTGLRGRPYIPSTTENNHKKEKKDRGTLYVCNHRTLLDPIYISLAIMKPLRAVTYSLSPLSEFLSPIKTSHLSRNKEKDSKMMDSLLSQGDLVVCPEGTTCREPYVLRFSPLFAEISNEIVPVALDAEVSMFYGTTASGLKFLDPVFFLMNPIGVYHIMILENLLNANARRESSIETANRVQKQIADALGFQCTNLTRRDKYMILAGNEGAI</sequence>
<keyword evidence="4 8" id="KW-0812">Transmembrane</keyword>
<dbReference type="Pfam" id="PF01553">
    <property type="entry name" value="Acyltransferase"/>
    <property type="match status" value="1"/>
</dbReference>
<dbReference type="Proteomes" id="UP000243975">
    <property type="component" value="Unassembled WGS sequence"/>
</dbReference>
<comment type="caution">
    <text evidence="11">The sequence shown here is derived from an EMBL/GenBank/DDBJ whole genome shotgun (WGS) entry which is preliminary data.</text>
</comment>